<dbReference type="EMBL" id="JAIMJA010000008">
    <property type="protein sequence ID" value="MCE2594975.1"/>
    <property type="molecule type" value="Genomic_DNA"/>
</dbReference>
<comment type="caution">
    <text evidence="2">The sequence shown here is derived from an EMBL/GenBank/DDBJ whole genome shotgun (WGS) entry which is preliminary data.</text>
</comment>
<keyword evidence="1" id="KW-1133">Transmembrane helix</keyword>
<sequence length="79" mass="8895">MDCQRCNDWFLKKLGRCHACMVQTALIFLLSFSTWLWIDDKRSVEAIAAAFFATAGGGLFVLHIAIWLFTKGKGLAIKK</sequence>
<reference evidence="2 3" key="1">
    <citation type="journal article" date="2022" name="Environ. Microbiol. Rep.">
        <title>Eco-phylogenetic analyses reveal divergent evolution of vitamin B12 metabolism in the marine bacterial family 'Psychromonadaceae'.</title>
        <authorList>
            <person name="Jin X."/>
            <person name="Yang Y."/>
            <person name="Cao H."/>
            <person name="Gao B."/>
            <person name="Zhao Z."/>
        </authorList>
    </citation>
    <scope>NUCLEOTIDE SEQUENCE [LARGE SCALE GENOMIC DNA]</scope>
    <source>
        <strain evidence="2 3">MKS20</strain>
    </source>
</reference>
<keyword evidence="3" id="KW-1185">Reference proteome</keyword>
<dbReference type="Proteomes" id="UP001201273">
    <property type="component" value="Unassembled WGS sequence"/>
</dbReference>
<proteinExistence type="predicted"/>
<evidence type="ECO:0000313" key="2">
    <source>
        <dbReference type="EMBL" id="MCE2594975.1"/>
    </source>
</evidence>
<feature type="transmembrane region" description="Helical" evidence="1">
    <location>
        <begin position="20"/>
        <end position="38"/>
    </location>
</feature>
<accession>A0ABS8W9P3</accession>
<evidence type="ECO:0000256" key="1">
    <source>
        <dbReference type="SAM" id="Phobius"/>
    </source>
</evidence>
<protein>
    <submittedName>
        <fullName evidence="2">DUF3624 family protein</fullName>
    </submittedName>
</protein>
<dbReference type="RefSeq" id="WP_233052486.1">
    <property type="nucleotide sequence ID" value="NZ_JAIMJA010000008.1"/>
</dbReference>
<evidence type="ECO:0000313" key="3">
    <source>
        <dbReference type="Proteomes" id="UP001201273"/>
    </source>
</evidence>
<organism evidence="2 3">
    <name type="scientific">Motilimonas cestriensis</name>
    <dbReference type="NCBI Taxonomy" id="2742685"/>
    <lineage>
        <taxon>Bacteria</taxon>
        <taxon>Pseudomonadati</taxon>
        <taxon>Pseudomonadota</taxon>
        <taxon>Gammaproteobacteria</taxon>
        <taxon>Alteromonadales</taxon>
        <taxon>Alteromonadales genera incertae sedis</taxon>
        <taxon>Motilimonas</taxon>
    </lineage>
</organism>
<gene>
    <name evidence="2" type="ORF">K6Y31_09120</name>
</gene>
<dbReference type="InterPro" id="IPR022072">
    <property type="entry name" value="DUF3624"/>
</dbReference>
<dbReference type="Pfam" id="PF12292">
    <property type="entry name" value="DUF3624"/>
    <property type="match status" value="1"/>
</dbReference>
<name>A0ABS8W9P3_9GAMM</name>
<keyword evidence="1" id="KW-0472">Membrane</keyword>
<keyword evidence="1" id="KW-0812">Transmembrane</keyword>
<feature type="transmembrane region" description="Helical" evidence="1">
    <location>
        <begin position="44"/>
        <end position="69"/>
    </location>
</feature>